<comment type="caution">
    <text evidence="2">The sequence shown here is derived from an EMBL/GenBank/DDBJ whole genome shotgun (WGS) entry which is preliminary data.</text>
</comment>
<organism evidence="2 3">
    <name type="scientific">Ensete ventricosum</name>
    <name type="common">Abyssinian banana</name>
    <name type="synonym">Musa ensete</name>
    <dbReference type="NCBI Taxonomy" id="4639"/>
    <lineage>
        <taxon>Eukaryota</taxon>
        <taxon>Viridiplantae</taxon>
        <taxon>Streptophyta</taxon>
        <taxon>Embryophyta</taxon>
        <taxon>Tracheophyta</taxon>
        <taxon>Spermatophyta</taxon>
        <taxon>Magnoliopsida</taxon>
        <taxon>Liliopsida</taxon>
        <taxon>Zingiberales</taxon>
        <taxon>Musaceae</taxon>
        <taxon>Ensete</taxon>
    </lineage>
</organism>
<name>A0A427AI72_ENSVE</name>
<protein>
    <submittedName>
        <fullName evidence="2">Uncharacterized protein</fullName>
    </submittedName>
</protein>
<reference evidence="2 3" key="1">
    <citation type="journal article" date="2014" name="Agronomy (Basel)">
        <title>A Draft Genome Sequence for Ensete ventricosum, the Drought-Tolerant Tree Against Hunger.</title>
        <authorList>
            <person name="Harrison J."/>
            <person name="Moore K.A."/>
            <person name="Paszkiewicz K."/>
            <person name="Jones T."/>
            <person name="Grant M."/>
            <person name="Ambacheew D."/>
            <person name="Muzemil S."/>
            <person name="Studholme D.J."/>
        </authorList>
    </citation>
    <scope>NUCLEOTIDE SEQUENCE [LARGE SCALE GENOMIC DNA]</scope>
</reference>
<gene>
    <name evidence="2" type="ORF">B296_00016151</name>
</gene>
<dbReference type="EMBL" id="AMZH03002335">
    <property type="protein sequence ID" value="RRT75935.1"/>
    <property type="molecule type" value="Genomic_DNA"/>
</dbReference>
<feature type="region of interest" description="Disordered" evidence="1">
    <location>
        <begin position="1"/>
        <end position="37"/>
    </location>
</feature>
<accession>A0A427AI72</accession>
<feature type="compositionally biased region" description="Basic and acidic residues" evidence="1">
    <location>
        <begin position="1"/>
        <end position="20"/>
    </location>
</feature>
<evidence type="ECO:0000313" key="2">
    <source>
        <dbReference type="EMBL" id="RRT75935.1"/>
    </source>
</evidence>
<evidence type="ECO:0000256" key="1">
    <source>
        <dbReference type="SAM" id="MobiDB-lite"/>
    </source>
</evidence>
<evidence type="ECO:0000313" key="3">
    <source>
        <dbReference type="Proteomes" id="UP000287651"/>
    </source>
</evidence>
<dbReference type="AlphaFoldDB" id="A0A427AI72"/>
<proteinExistence type="predicted"/>
<dbReference type="Proteomes" id="UP000287651">
    <property type="component" value="Unassembled WGS sequence"/>
</dbReference>
<sequence>MGRLDDTDARGSDHLYERWQDPAFSGRGSYGAHGKRKKVEPVTLRVVKLDPVVVSQAIHDHHAHVWGP</sequence>